<sequence>MWQSCACVEAWIKCLLSSRWPSLCHGIETNVKTTFCLCHIARLSLSLTRLLAWTDKTSAPDLDRCPVLCCSMKAASHKASEAVAEPDPRRLVTTSYISRHDRVPASRERQAFGPSTVVLLYHGWHLKPRLSVDQRQVAAGAIMEAPRNSGPQSPHSMGSSNYASVLEAFSALRSWWDALETASARRILQVTEVGAVANKAAHPSYVRQALSLHRLLKLGPFSKKIPISSIVRLAATRGSPLEYSFYSTVAMLPPNTSH</sequence>
<dbReference type="EMBL" id="CM001199">
    <property type="protein sequence ID" value="EGP87820.1"/>
    <property type="molecule type" value="Genomic_DNA"/>
</dbReference>
<evidence type="ECO:0000313" key="2">
    <source>
        <dbReference type="Proteomes" id="UP000008062"/>
    </source>
</evidence>
<accession>F9X8Q5</accession>
<evidence type="ECO:0000313" key="1">
    <source>
        <dbReference type="EMBL" id="EGP87820.1"/>
    </source>
</evidence>
<name>F9X8Q5_ZYMTI</name>
<dbReference type="RefSeq" id="XP_003852844.1">
    <property type="nucleotide sequence ID" value="XM_003852796.1"/>
</dbReference>
<dbReference type="KEGG" id="ztr:MYCGRDRAFT_92307"/>
<protein>
    <submittedName>
        <fullName evidence="1">Uncharacterized protein</fullName>
    </submittedName>
</protein>
<dbReference type="Proteomes" id="UP000008062">
    <property type="component" value="Chromosome 4"/>
</dbReference>
<gene>
    <name evidence="1" type="ORF">MYCGRDRAFT_92307</name>
</gene>
<dbReference type="AlphaFoldDB" id="F9X8Q5"/>
<dbReference type="InParanoid" id="F9X8Q5"/>
<dbReference type="HOGENOM" id="CLU_1078514_0_0_1"/>
<proteinExistence type="predicted"/>
<keyword evidence="2" id="KW-1185">Reference proteome</keyword>
<reference evidence="1 2" key="1">
    <citation type="journal article" date="2011" name="PLoS Genet.">
        <title>Finished genome of the fungal wheat pathogen Mycosphaerella graminicola reveals dispensome structure, chromosome plasticity, and stealth pathogenesis.</title>
        <authorList>
            <person name="Goodwin S.B."/>
            <person name="Ben M'barek S."/>
            <person name="Dhillon B."/>
            <person name="Wittenberg A.H.J."/>
            <person name="Crane C.F."/>
            <person name="Hane J.K."/>
            <person name="Foster A.J."/>
            <person name="Van der Lee T.A.J."/>
            <person name="Grimwood J."/>
            <person name="Aerts A."/>
            <person name="Antoniw J."/>
            <person name="Bailey A."/>
            <person name="Bluhm B."/>
            <person name="Bowler J."/>
            <person name="Bristow J."/>
            <person name="van der Burgt A."/>
            <person name="Canto-Canche B."/>
            <person name="Churchill A.C.L."/>
            <person name="Conde-Ferraez L."/>
            <person name="Cools H.J."/>
            <person name="Coutinho P.M."/>
            <person name="Csukai M."/>
            <person name="Dehal P."/>
            <person name="De Wit P."/>
            <person name="Donzelli B."/>
            <person name="van de Geest H.C."/>
            <person name="van Ham R.C.H.J."/>
            <person name="Hammond-Kosack K.E."/>
            <person name="Henrissat B."/>
            <person name="Kilian A."/>
            <person name="Kobayashi A.K."/>
            <person name="Koopmann E."/>
            <person name="Kourmpetis Y."/>
            <person name="Kuzniar A."/>
            <person name="Lindquist E."/>
            <person name="Lombard V."/>
            <person name="Maliepaard C."/>
            <person name="Martins N."/>
            <person name="Mehrabi R."/>
            <person name="Nap J.P.H."/>
            <person name="Ponomarenko A."/>
            <person name="Rudd J.J."/>
            <person name="Salamov A."/>
            <person name="Schmutz J."/>
            <person name="Schouten H.J."/>
            <person name="Shapiro H."/>
            <person name="Stergiopoulos I."/>
            <person name="Torriani S.F.F."/>
            <person name="Tu H."/>
            <person name="de Vries R.P."/>
            <person name="Waalwijk C."/>
            <person name="Ware S.B."/>
            <person name="Wiebenga A."/>
            <person name="Zwiers L.-H."/>
            <person name="Oliver R.P."/>
            <person name="Grigoriev I.V."/>
            <person name="Kema G.H.J."/>
        </authorList>
    </citation>
    <scope>NUCLEOTIDE SEQUENCE [LARGE SCALE GENOMIC DNA]</scope>
    <source>
        <strain evidence="2">CBS 115943 / IPO323</strain>
    </source>
</reference>
<organism evidence="1 2">
    <name type="scientific">Zymoseptoria tritici (strain CBS 115943 / IPO323)</name>
    <name type="common">Speckled leaf blotch fungus</name>
    <name type="synonym">Septoria tritici</name>
    <dbReference type="NCBI Taxonomy" id="336722"/>
    <lineage>
        <taxon>Eukaryota</taxon>
        <taxon>Fungi</taxon>
        <taxon>Dikarya</taxon>
        <taxon>Ascomycota</taxon>
        <taxon>Pezizomycotina</taxon>
        <taxon>Dothideomycetes</taxon>
        <taxon>Dothideomycetidae</taxon>
        <taxon>Mycosphaerellales</taxon>
        <taxon>Mycosphaerellaceae</taxon>
        <taxon>Zymoseptoria</taxon>
    </lineage>
</organism>
<dbReference type="GeneID" id="13400683"/>